<keyword evidence="3" id="KW-1185">Reference proteome</keyword>
<evidence type="ECO:0000313" key="2">
    <source>
        <dbReference type="EMBL" id="GBE63289.1"/>
    </source>
</evidence>
<feature type="region of interest" description="Disordered" evidence="1">
    <location>
        <begin position="744"/>
        <end position="765"/>
    </location>
</feature>
<dbReference type="Proteomes" id="UP000236319">
    <property type="component" value="Unassembled WGS sequence"/>
</dbReference>
<evidence type="ECO:0008006" key="4">
    <source>
        <dbReference type="Google" id="ProtNLM"/>
    </source>
</evidence>
<proteinExistence type="predicted"/>
<name>A0A2H6KJY3_9APIC</name>
<evidence type="ECO:0000313" key="3">
    <source>
        <dbReference type="Proteomes" id="UP000236319"/>
    </source>
</evidence>
<dbReference type="OrthoDB" id="367147at2759"/>
<sequence>MSFLHGVLESVKDDESVKHYYSTAEMDKILEKIKNSMHQKGALREWDDGVWTRTTALNNALNSLQTNIFNDIDTSLRALSRCGPADVARNLHRCIRNAERLPEAVSSAYTKHGELDRELRKKLLDHLRKIEIQVTSFVSAASNGELKEVVERAKIALGTMRKNVDDSVRTRIAQLQHDLEEAFRTTIKEPIEYVAKALERVNSDLWKWMSEAHSVITKADEKAREVYGRLNDRKYDDGKKVIEKTELCRKLEQISTAKEKIDIANGQLEAKVLALDGWISTEHGTIEGALGKIAVIMKEVDGPATKKAAIIDEANKLYGHATSLLEASVTAKTRVTVAVQEAVRTLEGLNAKVSEALEAFKKEMNPIISGCLSSLENVRFASNKVTNLGSLPQSGLVAQWLQNIQTEGGALRAFDSLHYDGSTVLTEIFNVLKADLRVGTIKSNRIKFFKALDEDMQNAIKDITDLTNPNDPMKPVRDQLKGDNGSNLHKAVSDITQNVKELTESTKKDALTIEIFGCFDKVRNTLDSLCSEVKTQAGDSSGLQKELAGLQTRIGKNTKDDTCLGGIQKKLCELHKDELSPQPELITLALSSIQKELGELQEVLSTDVIKALDDLLNKGILRDQKWKQTFGLDNIHNEIAGILYTNPVNLTAIIAQANTFLTQTIPQQAAIALEGIKNYVAQEVESTTKAIQSKAKEDYYNKINKMFNDMKSCVSNYIAEIEAMFDRDLSTGVKYLMRHLRGKVDGQADQQPPPQPNSSLLDGLRTAVGDENPQHWDKVKKLVDAFKSYVDPIFDFIEDQFKSPSFFLPNVPGKKSTDESDRIFTIHSALQSLLSHVSDKKHFTHEVPGMLAQLKTSVQALTSTKFASPAYPVLDAFPKSLVKFVEQLEKGYVNRYEGHPDTEEWKEFIKAPAQSPPDKYVLTSYGTNLSKVLLTLMEGLQKYITDLRRECNSGGKWSKHTINSRTELGRWLKDRGFSVSKSDKQEGELDSTKNGWKIYGLLCGTVGAKKVFALDPTNGNDYSLVERLRQLFRKYYAVCQHIHIDKPRSPSNIYQMLCWLSGFYFNPMYNKMEGQFKTLFPKPDGQQETDYRDIEASKLTLPATTPFTAHSVVEKLGQVCLHSQLVLVAILGHGDADGRYAIDFSTNPDNLNYPNNSDACFDMLTDILYRVCHQCSFLYVQCGRPYNAVSWLDCWYGKGVGGSSWNCNDLKCPNQTCSLSGNQTVKQSAGQKGNQNADQRCNQHPTCGLKSPLQSFLEDGLQGFLPHTFKTPGCKLECSLNNHNGLPCKTPMGFADIGVTASQSSKGKRIKELLERFCGTKSSPLNALCSYIRCLLQKPPQTLDDMFAFYYHFLYRWNDSGTHRKGAFEEAVKKANFENQETQLDITAMFKSTNHMLDKESSHAHEIAR</sequence>
<accession>A0A2H6KJY3</accession>
<reference evidence="2 3" key="1">
    <citation type="journal article" date="2017" name="BMC Genomics">
        <title>Whole-genome assembly of Babesia ovata and comparative genomics between closely related pathogens.</title>
        <authorList>
            <person name="Yamagishi J."/>
            <person name="Asada M."/>
            <person name="Hakimi H."/>
            <person name="Tanaka T.Q."/>
            <person name="Sugimoto C."/>
            <person name="Kawazu S."/>
        </authorList>
    </citation>
    <scope>NUCLEOTIDE SEQUENCE [LARGE SCALE GENOMIC DNA]</scope>
    <source>
        <strain evidence="2 3">Miyake</strain>
    </source>
</reference>
<dbReference type="EMBL" id="BDSA01000028">
    <property type="protein sequence ID" value="GBE63289.1"/>
    <property type="molecule type" value="Genomic_DNA"/>
</dbReference>
<evidence type="ECO:0000256" key="1">
    <source>
        <dbReference type="SAM" id="MobiDB-lite"/>
    </source>
</evidence>
<gene>
    <name evidence="2" type="ORF">BOVATA_047820</name>
</gene>
<dbReference type="GeneID" id="39877059"/>
<protein>
    <recommendedName>
        <fullName evidence="4">Extracellular matrix-binding ebh</fullName>
    </recommendedName>
</protein>
<organism evidence="2 3">
    <name type="scientific">Babesia ovata</name>
    <dbReference type="NCBI Taxonomy" id="189622"/>
    <lineage>
        <taxon>Eukaryota</taxon>
        <taxon>Sar</taxon>
        <taxon>Alveolata</taxon>
        <taxon>Apicomplexa</taxon>
        <taxon>Aconoidasida</taxon>
        <taxon>Piroplasmida</taxon>
        <taxon>Babesiidae</taxon>
        <taxon>Babesia</taxon>
    </lineage>
</organism>
<dbReference type="RefSeq" id="XP_028869532.1">
    <property type="nucleotide sequence ID" value="XM_029013699.1"/>
</dbReference>
<comment type="caution">
    <text evidence="2">The sequence shown here is derived from an EMBL/GenBank/DDBJ whole genome shotgun (WGS) entry which is preliminary data.</text>
</comment>
<dbReference type="VEuPathDB" id="PiroplasmaDB:BOVATA_047820"/>